<evidence type="ECO:0000259" key="1">
    <source>
        <dbReference type="Pfam" id="PF01965"/>
    </source>
</evidence>
<evidence type="ECO:0000313" key="2">
    <source>
        <dbReference type="EMBL" id="RKT55896.1"/>
    </source>
</evidence>
<keyword evidence="3" id="KW-1185">Reference proteome</keyword>
<sequence>MDLAFVLYPKMTALDLIGPYEVLGHQEGVTAHFVAATPDPVTCDAGLVITPTVTFDELDRADIIVVPGSGVWEAALADGAVAAWLRKVHPTATWTTSVCTGSTLLAAAGILDGRPATTHWAVRDRLAELGAVVSTDRVVRDGSVVTGAGVSAGIDMALTLVGLIWGDDRAMFTQLGIEYDPRPPYDAGSPETAPGELVTLARSLLSGSAT</sequence>
<dbReference type="RefSeq" id="WP_121007541.1">
    <property type="nucleotide sequence ID" value="NZ_RBXO01000001.1"/>
</dbReference>
<organism evidence="2 3">
    <name type="scientific">Saccharothrix australiensis</name>
    <dbReference type="NCBI Taxonomy" id="2072"/>
    <lineage>
        <taxon>Bacteria</taxon>
        <taxon>Bacillati</taxon>
        <taxon>Actinomycetota</taxon>
        <taxon>Actinomycetes</taxon>
        <taxon>Pseudonocardiales</taxon>
        <taxon>Pseudonocardiaceae</taxon>
        <taxon>Saccharothrix</taxon>
    </lineage>
</organism>
<gene>
    <name evidence="2" type="ORF">C8E97_4584</name>
</gene>
<dbReference type="Proteomes" id="UP000282084">
    <property type="component" value="Unassembled WGS sequence"/>
</dbReference>
<dbReference type="EMBL" id="RBXO01000001">
    <property type="protein sequence ID" value="RKT55896.1"/>
    <property type="molecule type" value="Genomic_DNA"/>
</dbReference>
<reference evidence="2 3" key="1">
    <citation type="submission" date="2018-10" db="EMBL/GenBank/DDBJ databases">
        <title>Sequencing the genomes of 1000 actinobacteria strains.</title>
        <authorList>
            <person name="Klenk H.-P."/>
        </authorList>
    </citation>
    <scope>NUCLEOTIDE SEQUENCE [LARGE SCALE GENOMIC DNA]</scope>
    <source>
        <strain evidence="2 3">DSM 43800</strain>
    </source>
</reference>
<name>A0A495W2M8_9PSEU</name>
<protein>
    <submittedName>
        <fullName evidence="2">DJ-1/PfpI family protein</fullName>
    </submittedName>
</protein>
<accession>A0A495W2M8</accession>
<feature type="domain" description="DJ-1/PfpI" evidence="1">
    <location>
        <begin position="4"/>
        <end position="161"/>
    </location>
</feature>
<dbReference type="InterPro" id="IPR029062">
    <property type="entry name" value="Class_I_gatase-like"/>
</dbReference>
<dbReference type="GO" id="GO:0006355">
    <property type="term" value="P:regulation of DNA-templated transcription"/>
    <property type="evidence" value="ECO:0007669"/>
    <property type="project" value="TreeGrafter"/>
</dbReference>
<dbReference type="Gene3D" id="3.40.50.880">
    <property type="match status" value="1"/>
</dbReference>
<evidence type="ECO:0000313" key="3">
    <source>
        <dbReference type="Proteomes" id="UP000282084"/>
    </source>
</evidence>
<proteinExistence type="predicted"/>
<dbReference type="CDD" id="cd03139">
    <property type="entry name" value="GATase1_PfpI_2"/>
    <property type="match status" value="1"/>
</dbReference>
<dbReference type="OrthoDB" id="4265717at2"/>
<dbReference type="InterPro" id="IPR052158">
    <property type="entry name" value="INH-QAR"/>
</dbReference>
<comment type="caution">
    <text evidence="2">The sequence shown here is derived from an EMBL/GenBank/DDBJ whole genome shotgun (WGS) entry which is preliminary data.</text>
</comment>
<dbReference type="Pfam" id="PF01965">
    <property type="entry name" value="DJ-1_PfpI"/>
    <property type="match status" value="1"/>
</dbReference>
<dbReference type="PANTHER" id="PTHR43130">
    <property type="entry name" value="ARAC-FAMILY TRANSCRIPTIONAL REGULATOR"/>
    <property type="match status" value="1"/>
</dbReference>
<dbReference type="InterPro" id="IPR002818">
    <property type="entry name" value="DJ-1/PfpI"/>
</dbReference>
<dbReference type="PANTHER" id="PTHR43130:SF2">
    <property type="entry name" value="DJ-1_PFPI DOMAIN-CONTAINING PROTEIN"/>
    <property type="match status" value="1"/>
</dbReference>
<dbReference type="AlphaFoldDB" id="A0A495W2M8"/>
<dbReference type="SUPFAM" id="SSF52317">
    <property type="entry name" value="Class I glutamine amidotransferase-like"/>
    <property type="match status" value="1"/>
</dbReference>